<dbReference type="Pfam" id="PF01757">
    <property type="entry name" value="Acyl_transf_3"/>
    <property type="match status" value="1"/>
</dbReference>
<dbReference type="InterPro" id="IPR002656">
    <property type="entry name" value="Acyl_transf_3_dom"/>
</dbReference>
<feature type="transmembrane region" description="Helical" evidence="9">
    <location>
        <begin position="335"/>
        <end position="355"/>
    </location>
</feature>
<evidence type="ECO:0000256" key="7">
    <source>
        <dbReference type="ARBA" id="ARBA00023315"/>
    </source>
</evidence>
<feature type="transmembrane region" description="Helical" evidence="9">
    <location>
        <begin position="90"/>
        <end position="111"/>
    </location>
</feature>
<dbReference type="GO" id="GO:0016746">
    <property type="term" value="F:acyltransferase activity"/>
    <property type="evidence" value="ECO:0007669"/>
    <property type="project" value="UniProtKB-KW"/>
</dbReference>
<feature type="transmembrane region" description="Helical" evidence="9">
    <location>
        <begin position="51"/>
        <end position="69"/>
    </location>
</feature>
<organism evidence="11 12">
    <name type="scientific">Amygdalobacter indicium</name>
    <dbReference type="NCBI Taxonomy" id="3029272"/>
    <lineage>
        <taxon>Bacteria</taxon>
        <taxon>Bacillati</taxon>
        <taxon>Bacillota</taxon>
        <taxon>Clostridia</taxon>
        <taxon>Eubacteriales</taxon>
        <taxon>Oscillospiraceae</taxon>
        <taxon>Amygdalobacter</taxon>
    </lineage>
</organism>
<accession>A0ABY8C9L9</accession>
<dbReference type="SUPFAM" id="SSF52266">
    <property type="entry name" value="SGNH hydrolase"/>
    <property type="match status" value="1"/>
</dbReference>
<protein>
    <submittedName>
        <fullName evidence="11">Acyltransferase family protein</fullName>
    </submittedName>
</protein>
<dbReference type="InterPro" id="IPR050879">
    <property type="entry name" value="Acyltransferase_3"/>
</dbReference>
<keyword evidence="3" id="KW-0808">Transferase</keyword>
<keyword evidence="4 9" id="KW-0812">Transmembrane</keyword>
<evidence type="ECO:0000256" key="9">
    <source>
        <dbReference type="SAM" id="Phobius"/>
    </source>
</evidence>
<feature type="transmembrane region" description="Helical" evidence="9">
    <location>
        <begin position="361"/>
        <end position="381"/>
    </location>
</feature>
<feature type="region of interest" description="Disordered" evidence="8">
    <location>
        <begin position="445"/>
        <end position="482"/>
    </location>
</feature>
<dbReference type="PANTHER" id="PTHR23028">
    <property type="entry name" value="ACETYLTRANSFERASE"/>
    <property type="match status" value="1"/>
</dbReference>
<feature type="transmembrane region" description="Helical" evidence="9">
    <location>
        <begin position="291"/>
        <end position="314"/>
    </location>
</feature>
<feature type="transmembrane region" description="Helical" evidence="9">
    <location>
        <begin position="402"/>
        <end position="421"/>
    </location>
</feature>
<feature type="domain" description="Acyltransferase 3" evidence="10">
    <location>
        <begin position="29"/>
        <end position="374"/>
    </location>
</feature>
<keyword evidence="12" id="KW-1185">Reference proteome</keyword>
<keyword evidence="2" id="KW-1003">Cell membrane</keyword>
<dbReference type="RefSeq" id="WP_315572256.1">
    <property type="nucleotide sequence ID" value="NZ_CP118868.1"/>
</dbReference>
<keyword evidence="7 11" id="KW-0012">Acyltransferase</keyword>
<feature type="transmembrane region" description="Helical" evidence="9">
    <location>
        <begin position="266"/>
        <end position="285"/>
    </location>
</feature>
<name>A0ABY8C9L9_9FIRM</name>
<sequence>MTGYEGNSKTVSEQDLRRQLIAKQHLGGLAALKVLALVAVCAYHLRSDIFVGGFFAVDLFFVITAYLTTQKLLQNWQKLQLRRFYLHRLHTLWPPLAVMCTFVLLLAFSAVPKLMQNILPNYLSSLVFMNNFWQIYLGDSYFAEAVSPSAFKHLWYIAILGQMTIIWPAVFKLFALCHRSRLTLQKNLSRFLLVVIILSAAFMFFQYKPGSDPTVVYYSTLTRAYAYAVGALAGVLFPVEKLNFLAYGTSYPDLTGKLQLRSHVRFFDLAVLPLLCIVPLLWLILPADSPFVYRGALLINSLLCAALTVCVMLPQTWWGRFFDSTGFRYVAKKAYEYYLWQYAIMILLREGLTTVALDRNVILIINIVLTVIAAELAYRYVHDFKWHSLKQEFTDGKIRLQTLARLTVAVFFLCGIVPALLNSKPVSLEAGQAYREQIKQAALTQEQVAEENEQQPETTQETAKATPAPTESAQTLKNEKGPYDLATMQKMTESDLTAEEKQALSEIQVSAVGDSVLLGCSNAITKLIPHFRYRAKESAQVDQAVKELQKMADNKKLGDIVLLAVGQNGFFTRQQAETLLKIADGRPVLVYTIYVGKEWEGANNKIWQDLAQEHAELELIDWHTLAKNRRNLLWDGIHPNNDGQVIYARLFARTLLRRLGKSTI</sequence>
<feature type="transmembrane region" description="Helical" evidence="9">
    <location>
        <begin position="26"/>
        <end position="45"/>
    </location>
</feature>
<feature type="transmembrane region" description="Helical" evidence="9">
    <location>
        <begin position="225"/>
        <end position="245"/>
    </location>
</feature>
<feature type="compositionally biased region" description="Low complexity" evidence="8">
    <location>
        <begin position="455"/>
        <end position="473"/>
    </location>
</feature>
<dbReference type="Proteomes" id="UP001220478">
    <property type="component" value="Chromosome"/>
</dbReference>
<dbReference type="EMBL" id="CP118868">
    <property type="protein sequence ID" value="WEG36219.1"/>
    <property type="molecule type" value="Genomic_DNA"/>
</dbReference>
<reference evidence="11 12" key="1">
    <citation type="submission" date="2023-02" db="EMBL/GenBank/DDBJ databases">
        <title>Novel Oscillospiraceae bacterial genomes.</title>
        <authorList>
            <person name="Srinivasan S."/>
            <person name="Austin M.N."/>
            <person name="Fiedler T.L."/>
            <person name="Strenk S.M."/>
            <person name="Agnew K.J."/>
            <person name="Nagana Gowda G.A."/>
            <person name="Raftery D."/>
            <person name="Beamer M.A."/>
            <person name="Achilles S.L."/>
            <person name="Wiesenfeld H.C."/>
            <person name="Fredricks D.N."/>
            <person name="Hillier S.L."/>
        </authorList>
    </citation>
    <scope>NUCLEOTIDE SEQUENCE [LARGE SCALE GENOMIC DNA]</scope>
    <source>
        <strain evidence="11 12">CHIC02 1186E3-8</strain>
    </source>
</reference>
<feature type="transmembrane region" description="Helical" evidence="9">
    <location>
        <begin position="154"/>
        <end position="176"/>
    </location>
</feature>
<evidence type="ECO:0000256" key="3">
    <source>
        <dbReference type="ARBA" id="ARBA00022679"/>
    </source>
</evidence>
<feature type="transmembrane region" description="Helical" evidence="9">
    <location>
        <begin position="188"/>
        <end position="205"/>
    </location>
</feature>
<evidence type="ECO:0000256" key="5">
    <source>
        <dbReference type="ARBA" id="ARBA00022989"/>
    </source>
</evidence>
<keyword evidence="6 9" id="KW-0472">Membrane</keyword>
<evidence type="ECO:0000256" key="1">
    <source>
        <dbReference type="ARBA" id="ARBA00004651"/>
    </source>
</evidence>
<evidence type="ECO:0000256" key="4">
    <source>
        <dbReference type="ARBA" id="ARBA00022692"/>
    </source>
</evidence>
<keyword evidence="5 9" id="KW-1133">Transmembrane helix</keyword>
<comment type="subcellular location">
    <subcellularLocation>
        <location evidence="1">Cell membrane</location>
        <topology evidence="1">Multi-pass membrane protein</topology>
    </subcellularLocation>
</comment>
<dbReference type="InterPro" id="IPR036514">
    <property type="entry name" value="SGNH_hydro_sf"/>
</dbReference>
<evidence type="ECO:0000256" key="8">
    <source>
        <dbReference type="SAM" id="MobiDB-lite"/>
    </source>
</evidence>
<gene>
    <name evidence="11" type="ORF">PYS61_04290</name>
</gene>
<proteinExistence type="predicted"/>
<dbReference type="PANTHER" id="PTHR23028:SF53">
    <property type="entry name" value="ACYL_TRANSF_3 DOMAIN-CONTAINING PROTEIN"/>
    <property type="match status" value="1"/>
</dbReference>
<evidence type="ECO:0000256" key="6">
    <source>
        <dbReference type="ARBA" id="ARBA00023136"/>
    </source>
</evidence>
<evidence type="ECO:0000259" key="10">
    <source>
        <dbReference type="Pfam" id="PF01757"/>
    </source>
</evidence>
<dbReference type="Gene3D" id="3.40.50.1110">
    <property type="entry name" value="SGNH hydrolase"/>
    <property type="match status" value="1"/>
</dbReference>
<evidence type="ECO:0000256" key="2">
    <source>
        <dbReference type="ARBA" id="ARBA00022475"/>
    </source>
</evidence>
<evidence type="ECO:0000313" key="11">
    <source>
        <dbReference type="EMBL" id="WEG36219.1"/>
    </source>
</evidence>
<evidence type="ECO:0000313" key="12">
    <source>
        <dbReference type="Proteomes" id="UP001220478"/>
    </source>
</evidence>